<evidence type="ECO:0000313" key="2">
    <source>
        <dbReference type="EMBL" id="KAL1511213.1"/>
    </source>
</evidence>
<protein>
    <submittedName>
        <fullName evidence="2">Uncharacterized protein</fullName>
    </submittedName>
</protein>
<sequence>MSVAFASDVVGASPTSSPHSSTPDFPEEDPTREALDKWIDAWDAYAATNGYAPMLQGRDPPSVIQFTERDLTLIPALPPDAGASAIAAREALRAQVIHDNSIKSKQRADTLCDHRHRFALLLIVHLRPRAGLRLQRLLSAHIVSGTVGASDALYDGIAMYLELRALRAARMTKPQRDAVRRALADMEQSPLADGCSVQAFSSRARQPLHARHQSVSRPTVRRICALRVHRRADAARSPSSWHVSVDGKRRRLFLSGALLLDVDNAGAVELSRDLKSCQRSRLHVERRYLKVRELAAAKVVDVRFVPTADNVADAFTKVMADSKAFLRHIQRCMNFS</sequence>
<feature type="compositionally biased region" description="Low complexity" evidence="1">
    <location>
        <begin position="13"/>
        <end position="23"/>
    </location>
</feature>
<reference evidence="2 3" key="1">
    <citation type="journal article" date="2024" name="Science">
        <title>Giant polyketide synthase enzymes in the biosynthesis of giant marine polyether toxins.</title>
        <authorList>
            <person name="Fallon T.R."/>
            <person name="Shende V.V."/>
            <person name="Wierzbicki I.H."/>
            <person name="Pendleton A.L."/>
            <person name="Watervoot N.F."/>
            <person name="Auber R.P."/>
            <person name="Gonzalez D.J."/>
            <person name="Wisecaver J.H."/>
            <person name="Moore B.S."/>
        </authorList>
    </citation>
    <scope>NUCLEOTIDE SEQUENCE [LARGE SCALE GENOMIC DNA]</scope>
    <source>
        <strain evidence="2 3">12B1</strain>
    </source>
</reference>
<gene>
    <name evidence="2" type="ORF">AB1Y20_006027</name>
</gene>
<evidence type="ECO:0000256" key="1">
    <source>
        <dbReference type="SAM" id="MobiDB-lite"/>
    </source>
</evidence>
<feature type="region of interest" description="Disordered" evidence="1">
    <location>
        <begin position="6"/>
        <end position="30"/>
    </location>
</feature>
<evidence type="ECO:0000313" key="3">
    <source>
        <dbReference type="Proteomes" id="UP001515480"/>
    </source>
</evidence>
<dbReference type="AlphaFoldDB" id="A0AB34J0J4"/>
<name>A0AB34J0J4_PRYPA</name>
<dbReference type="Proteomes" id="UP001515480">
    <property type="component" value="Unassembled WGS sequence"/>
</dbReference>
<keyword evidence="3" id="KW-1185">Reference proteome</keyword>
<organism evidence="2 3">
    <name type="scientific">Prymnesium parvum</name>
    <name type="common">Toxic golden alga</name>
    <dbReference type="NCBI Taxonomy" id="97485"/>
    <lineage>
        <taxon>Eukaryota</taxon>
        <taxon>Haptista</taxon>
        <taxon>Haptophyta</taxon>
        <taxon>Prymnesiophyceae</taxon>
        <taxon>Prymnesiales</taxon>
        <taxon>Prymnesiaceae</taxon>
        <taxon>Prymnesium</taxon>
    </lineage>
</organism>
<accession>A0AB34J0J4</accession>
<comment type="caution">
    <text evidence="2">The sequence shown here is derived from an EMBL/GenBank/DDBJ whole genome shotgun (WGS) entry which is preliminary data.</text>
</comment>
<proteinExistence type="predicted"/>
<dbReference type="EMBL" id="JBGBPQ010000014">
    <property type="protein sequence ID" value="KAL1511213.1"/>
    <property type="molecule type" value="Genomic_DNA"/>
</dbReference>